<evidence type="ECO:0000256" key="6">
    <source>
        <dbReference type="ARBA" id="ARBA00023315"/>
    </source>
</evidence>
<accession>A0AA35WRZ9</accession>
<dbReference type="GO" id="GO:0005886">
    <property type="term" value="C:plasma membrane"/>
    <property type="evidence" value="ECO:0007669"/>
    <property type="project" value="UniProtKB-SubCell"/>
</dbReference>
<dbReference type="Pfam" id="PF03279">
    <property type="entry name" value="Lip_A_acyltrans"/>
    <property type="match status" value="1"/>
</dbReference>
<dbReference type="CDD" id="cd07984">
    <property type="entry name" value="LPLAT_LABLAT-like"/>
    <property type="match status" value="1"/>
</dbReference>
<name>A0AA35WRZ9_GEOBA</name>
<dbReference type="GO" id="GO:0008610">
    <property type="term" value="P:lipid biosynthetic process"/>
    <property type="evidence" value="ECO:0007669"/>
    <property type="project" value="UniProtKB-ARBA"/>
</dbReference>
<gene>
    <name evidence="7" type="ORF">GBAR_LOCUS17329</name>
</gene>
<evidence type="ECO:0000256" key="3">
    <source>
        <dbReference type="ARBA" id="ARBA00022519"/>
    </source>
</evidence>
<evidence type="ECO:0000256" key="1">
    <source>
        <dbReference type="ARBA" id="ARBA00004533"/>
    </source>
</evidence>
<comment type="caution">
    <text evidence="7">The sequence shown here is derived from an EMBL/GenBank/DDBJ whole genome shotgun (WGS) entry which is preliminary data.</text>
</comment>
<evidence type="ECO:0000313" key="7">
    <source>
        <dbReference type="EMBL" id="CAI8030594.1"/>
    </source>
</evidence>
<dbReference type="Proteomes" id="UP001174909">
    <property type="component" value="Unassembled WGS sequence"/>
</dbReference>
<dbReference type="PANTHER" id="PTHR30606">
    <property type="entry name" value="LIPID A BIOSYNTHESIS LAUROYL ACYLTRANSFERASE"/>
    <property type="match status" value="1"/>
</dbReference>
<evidence type="ECO:0000313" key="8">
    <source>
        <dbReference type="Proteomes" id="UP001174909"/>
    </source>
</evidence>
<evidence type="ECO:0000256" key="5">
    <source>
        <dbReference type="ARBA" id="ARBA00023136"/>
    </source>
</evidence>
<reference evidence="7" key="1">
    <citation type="submission" date="2023-03" db="EMBL/GenBank/DDBJ databases">
        <authorList>
            <person name="Steffen K."/>
            <person name="Cardenas P."/>
        </authorList>
    </citation>
    <scope>NUCLEOTIDE SEQUENCE</scope>
</reference>
<keyword evidence="3" id="KW-0997">Cell inner membrane</keyword>
<evidence type="ECO:0000256" key="2">
    <source>
        <dbReference type="ARBA" id="ARBA00022475"/>
    </source>
</evidence>
<proteinExistence type="predicted"/>
<sequence>MVGRLVRRSFQNIGKNLMEFMQLPHMSPETLHQLVTLEGREHIDRALAQGKGAIILTAHFGNWELLGASILAHGYTIRGITRQLRSKRLDAIVSSYREKVGWQGIDRDRAVREVLRGLNRNELIAILADVDTRTRGIFVDFFGKPAYTPYSPVAFALKTGAAILPTFIVRQPDNSHRAIIEAPLPLQQSGEKEEDLLVNTQQFTKVIESYIRRYPEQWIWMHERWKTQPE</sequence>
<dbReference type="EMBL" id="CASHTH010002487">
    <property type="protein sequence ID" value="CAI8030594.1"/>
    <property type="molecule type" value="Genomic_DNA"/>
</dbReference>
<dbReference type="GO" id="GO:0016746">
    <property type="term" value="F:acyltransferase activity"/>
    <property type="evidence" value="ECO:0007669"/>
    <property type="project" value="UniProtKB-KW"/>
</dbReference>
<dbReference type="GO" id="GO:1901137">
    <property type="term" value="P:carbohydrate derivative biosynthetic process"/>
    <property type="evidence" value="ECO:0007669"/>
    <property type="project" value="UniProtKB-ARBA"/>
</dbReference>
<dbReference type="InterPro" id="IPR004960">
    <property type="entry name" value="LipA_acyltrans"/>
</dbReference>
<keyword evidence="6 7" id="KW-0012">Acyltransferase</keyword>
<keyword evidence="4" id="KW-0808">Transferase</keyword>
<keyword evidence="5" id="KW-0472">Membrane</keyword>
<dbReference type="PANTHER" id="PTHR30606:SF10">
    <property type="entry name" value="PHOSPHATIDYLINOSITOL MANNOSIDE ACYLTRANSFERASE"/>
    <property type="match status" value="1"/>
</dbReference>
<dbReference type="AlphaFoldDB" id="A0AA35WRZ9"/>
<protein>
    <submittedName>
        <fullName evidence="7">Phosphatidylinositol mannoside acyltransferase</fullName>
    </submittedName>
</protein>
<organism evidence="7 8">
    <name type="scientific">Geodia barretti</name>
    <name type="common">Barrett's horny sponge</name>
    <dbReference type="NCBI Taxonomy" id="519541"/>
    <lineage>
        <taxon>Eukaryota</taxon>
        <taxon>Metazoa</taxon>
        <taxon>Porifera</taxon>
        <taxon>Demospongiae</taxon>
        <taxon>Heteroscleromorpha</taxon>
        <taxon>Tetractinellida</taxon>
        <taxon>Astrophorina</taxon>
        <taxon>Geodiidae</taxon>
        <taxon>Geodia</taxon>
    </lineage>
</organism>
<keyword evidence="8" id="KW-1185">Reference proteome</keyword>
<comment type="subcellular location">
    <subcellularLocation>
        <location evidence="1">Cell inner membrane</location>
    </subcellularLocation>
</comment>
<keyword evidence="2" id="KW-1003">Cell membrane</keyword>
<evidence type="ECO:0000256" key="4">
    <source>
        <dbReference type="ARBA" id="ARBA00022679"/>
    </source>
</evidence>